<organism evidence="1">
    <name type="scientific">Prunus dulcis</name>
    <name type="common">Almond</name>
    <name type="synonym">Amygdalus dulcis</name>
    <dbReference type="NCBI Taxonomy" id="3755"/>
    <lineage>
        <taxon>Eukaryota</taxon>
        <taxon>Viridiplantae</taxon>
        <taxon>Streptophyta</taxon>
        <taxon>Embryophyta</taxon>
        <taxon>Tracheophyta</taxon>
        <taxon>Spermatophyta</taxon>
        <taxon>Magnoliopsida</taxon>
        <taxon>eudicotyledons</taxon>
        <taxon>Gunneridae</taxon>
        <taxon>Pentapetalae</taxon>
        <taxon>rosids</taxon>
        <taxon>fabids</taxon>
        <taxon>Rosales</taxon>
        <taxon>Rosaceae</taxon>
        <taxon>Amygdaloideae</taxon>
        <taxon>Amygdaleae</taxon>
        <taxon>Prunus</taxon>
    </lineage>
</organism>
<protein>
    <submittedName>
        <fullName evidence="1">Alpha carbonic anhydrase 7</fullName>
    </submittedName>
</protein>
<gene>
    <name evidence="1" type="ORF">Prudu_006544</name>
</gene>
<sequence>MVFNQKVQSKMAIGGLISNRNFDSFIGSEDEREFNYEDDSEKGPARWGEIRQEWSLCNKGSMQSSIDLLDDRVEVVSDLGDFRVAAGLTMPLFFMNSLCSLYCSHSDCALQFFNLSPAQIKKQKQFSSPYAHQIFPPNQKF</sequence>
<dbReference type="InterPro" id="IPR036398">
    <property type="entry name" value="CA_dom_sf"/>
</dbReference>
<dbReference type="EMBL" id="AP019298">
    <property type="protein sequence ID" value="BBG97419.1"/>
    <property type="molecule type" value="Genomic_DNA"/>
</dbReference>
<accession>A0A4Y1QZY5</accession>
<proteinExistence type="predicted"/>
<dbReference type="Gene3D" id="3.10.200.10">
    <property type="entry name" value="Alpha carbonic anhydrase"/>
    <property type="match status" value="1"/>
</dbReference>
<name>A0A4Y1QZY5_PRUDU</name>
<reference evidence="1" key="1">
    <citation type="journal article" date="2019" name="Science">
        <title>Mutation of a bHLH transcription factor allowed almond domestication.</title>
        <authorList>
            <person name="Sanchez-Perez R."/>
            <person name="Pavan S."/>
            <person name="Mazzeo R."/>
            <person name="Moldovan C."/>
            <person name="Aiese Cigliano R."/>
            <person name="Del Cueto J."/>
            <person name="Ricciardi F."/>
            <person name="Lotti C."/>
            <person name="Ricciardi L."/>
            <person name="Dicenta F."/>
            <person name="Lopez-Marques R.L."/>
            <person name="Lindberg Moller B."/>
        </authorList>
    </citation>
    <scope>NUCLEOTIDE SEQUENCE</scope>
</reference>
<evidence type="ECO:0000313" key="1">
    <source>
        <dbReference type="EMBL" id="BBG97419.1"/>
    </source>
</evidence>
<dbReference type="SUPFAM" id="SSF51069">
    <property type="entry name" value="Carbonic anhydrase"/>
    <property type="match status" value="1"/>
</dbReference>
<dbReference type="AlphaFoldDB" id="A0A4Y1QZY5"/>